<dbReference type="Proteomes" id="UP000616151">
    <property type="component" value="Unassembled WGS sequence"/>
</dbReference>
<reference evidence="1" key="1">
    <citation type="submission" date="2021-01" db="EMBL/GenBank/DDBJ databases">
        <authorList>
            <person name="Sun Q."/>
        </authorList>
    </citation>
    <scope>NUCLEOTIDE SEQUENCE</scope>
    <source>
        <strain evidence="1">YIM B02566</strain>
    </source>
</reference>
<gene>
    <name evidence="1" type="ORF">JHL16_21360</name>
</gene>
<name>A0ACC5R8E1_9HYPH</name>
<accession>A0ACC5R8E1</accession>
<protein>
    <submittedName>
        <fullName evidence="1">Aquaporin</fullName>
    </submittedName>
</protein>
<keyword evidence="2" id="KW-1185">Reference proteome</keyword>
<comment type="caution">
    <text evidence="1">The sequence shown here is derived from an EMBL/GenBank/DDBJ whole genome shotgun (WGS) entry which is preliminary data.</text>
</comment>
<evidence type="ECO:0000313" key="1">
    <source>
        <dbReference type="EMBL" id="MBK1868921.1"/>
    </source>
</evidence>
<evidence type="ECO:0000313" key="2">
    <source>
        <dbReference type="Proteomes" id="UP000616151"/>
    </source>
</evidence>
<organism evidence="1 2">
    <name type="scientific">Taklimakanibacter albus</name>
    <dbReference type="NCBI Taxonomy" id="2800327"/>
    <lineage>
        <taxon>Bacteria</taxon>
        <taxon>Pseudomonadati</taxon>
        <taxon>Pseudomonadota</taxon>
        <taxon>Alphaproteobacteria</taxon>
        <taxon>Hyphomicrobiales</taxon>
        <taxon>Aestuariivirgaceae</taxon>
        <taxon>Taklimakanibacter</taxon>
    </lineage>
</organism>
<proteinExistence type="predicted"/>
<sequence>MSSARLYAAEFLGTAILVFFAAGAVMVTTMLGNLPGPLIAGSASGLALMILIWALFDISGAHFNPALTLGLAAFGDFPKRLVPGYIVAQLAGSCAGAALLYYTLGAQGGMGANLPNPGLALPLAGAFAIECFLSFVMMLVIRAAFAVAPPLRSFAAVPIGLVVGIEVMLMGPIAGAAMNPARAFGPTMFLGDWRFYWIYVLGPIIGILVAGWTWRFLER</sequence>
<dbReference type="EMBL" id="JAENHL010000007">
    <property type="protein sequence ID" value="MBK1868921.1"/>
    <property type="molecule type" value="Genomic_DNA"/>
</dbReference>